<evidence type="ECO:0000256" key="3">
    <source>
        <dbReference type="ARBA" id="ARBA00023125"/>
    </source>
</evidence>
<sequence>MVEFPETRESLLLRVRDPRDQEAWAQFVSIYRPIAYRLARLRGLQDADAEELAQQVMLAVSKKIGTWSRSSPDVRFHYWLRRVITNAIHNAISRQPKDLASGGSMAVDLLQGLADTNAGDHRNEQAVLENAEMELAYRRQLVRRAAEIVRARADRVTWQAFVLTTLQGQSAKTAASSLGCSVGSIYAARSRVVRRLRDAVRTLEEQFDATKLE</sequence>
<protein>
    <submittedName>
        <fullName evidence="6">RNA polymerase sigma factor RpoE</fullName>
    </submittedName>
</protein>
<accession>A0A518G9D7</accession>
<gene>
    <name evidence="6" type="ORF">Q31a_35030</name>
</gene>
<dbReference type="OrthoDB" id="258490at2"/>
<dbReference type="PANTHER" id="PTHR43133">
    <property type="entry name" value="RNA POLYMERASE ECF-TYPE SIGMA FACTO"/>
    <property type="match status" value="1"/>
</dbReference>
<dbReference type="EMBL" id="CP036298">
    <property type="protein sequence ID" value="QDV25180.1"/>
    <property type="molecule type" value="Genomic_DNA"/>
</dbReference>
<dbReference type="KEGG" id="ahel:Q31a_35030"/>
<proteinExistence type="predicted"/>
<name>A0A518G9D7_9BACT</name>
<keyword evidence="1" id="KW-0805">Transcription regulation</keyword>
<dbReference type="Proteomes" id="UP000318017">
    <property type="component" value="Chromosome"/>
</dbReference>
<evidence type="ECO:0000256" key="2">
    <source>
        <dbReference type="ARBA" id="ARBA00023082"/>
    </source>
</evidence>
<evidence type="ECO:0000313" key="6">
    <source>
        <dbReference type="EMBL" id="QDV25180.1"/>
    </source>
</evidence>
<dbReference type="InterPro" id="IPR039425">
    <property type="entry name" value="RNA_pol_sigma-70-like"/>
</dbReference>
<evidence type="ECO:0000256" key="1">
    <source>
        <dbReference type="ARBA" id="ARBA00023015"/>
    </source>
</evidence>
<keyword evidence="4" id="KW-0804">Transcription</keyword>
<dbReference type="SUPFAM" id="SSF88946">
    <property type="entry name" value="Sigma2 domain of RNA polymerase sigma factors"/>
    <property type="match status" value="1"/>
</dbReference>
<keyword evidence="7" id="KW-1185">Reference proteome</keyword>
<dbReference type="GO" id="GO:0006352">
    <property type="term" value="P:DNA-templated transcription initiation"/>
    <property type="evidence" value="ECO:0007669"/>
    <property type="project" value="InterPro"/>
</dbReference>
<dbReference type="AlphaFoldDB" id="A0A518G9D7"/>
<reference evidence="6 7" key="1">
    <citation type="submission" date="2019-02" db="EMBL/GenBank/DDBJ databases">
        <title>Deep-cultivation of Planctomycetes and their phenomic and genomic characterization uncovers novel biology.</title>
        <authorList>
            <person name="Wiegand S."/>
            <person name="Jogler M."/>
            <person name="Boedeker C."/>
            <person name="Pinto D."/>
            <person name="Vollmers J."/>
            <person name="Rivas-Marin E."/>
            <person name="Kohn T."/>
            <person name="Peeters S.H."/>
            <person name="Heuer A."/>
            <person name="Rast P."/>
            <person name="Oberbeckmann S."/>
            <person name="Bunk B."/>
            <person name="Jeske O."/>
            <person name="Meyerdierks A."/>
            <person name="Storesund J.E."/>
            <person name="Kallscheuer N."/>
            <person name="Luecker S."/>
            <person name="Lage O.M."/>
            <person name="Pohl T."/>
            <person name="Merkel B.J."/>
            <person name="Hornburger P."/>
            <person name="Mueller R.-W."/>
            <person name="Bruemmer F."/>
            <person name="Labrenz M."/>
            <person name="Spormann A.M."/>
            <person name="Op den Camp H."/>
            <person name="Overmann J."/>
            <person name="Amann R."/>
            <person name="Jetten M.S.M."/>
            <person name="Mascher T."/>
            <person name="Medema M.H."/>
            <person name="Devos D.P."/>
            <person name="Kaster A.-K."/>
            <person name="Ovreas L."/>
            <person name="Rohde M."/>
            <person name="Galperin M.Y."/>
            <person name="Jogler C."/>
        </authorList>
    </citation>
    <scope>NUCLEOTIDE SEQUENCE [LARGE SCALE GENOMIC DNA]</scope>
    <source>
        <strain evidence="6 7">Q31a</strain>
    </source>
</reference>
<keyword evidence="3" id="KW-0238">DNA-binding</keyword>
<dbReference type="InterPro" id="IPR013325">
    <property type="entry name" value="RNA_pol_sigma_r2"/>
</dbReference>
<evidence type="ECO:0000259" key="5">
    <source>
        <dbReference type="Pfam" id="PF04542"/>
    </source>
</evidence>
<dbReference type="InterPro" id="IPR014284">
    <property type="entry name" value="RNA_pol_sigma-70_dom"/>
</dbReference>
<evidence type="ECO:0000313" key="7">
    <source>
        <dbReference type="Proteomes" id="UP000318017"/>
    </source>
</evidence>
<organism evidence="6 7">
    <name type="scientific">Aureliella helgolandensis</name>
    <dbReference type="NCBI Taxonomy" id="2527968"/>
    <lineage>
        <taxon>Bacteria</taxon>
        <taxon>Pseudomonadati</taxon>
        <taxon>Planctomycetota</taxon>
        <taxon>Planctomycetia</taxon>
        <taxon>Pirellulales</taxon>
        <taxon>Pirellulaceae</taxon>
        <taxon>Aureliella</taxon>
    </lineage>
</organism>
<dbReference type="Pfam" id="PF04542">
    <property type="entry name" value="Sigma70_r2"/>
    <property type="match status" value="1"/>
</dbReference>
<feature type="domain" description="RNA polymerase sigma-70 region 2" evidence="5">
    <location>
        <begin position="28"/>
        <end position="95"/>
    </location>
</feature>
<dbReference type="NCBIfam" id="TIGR02937">
    <property type="entry name" value="sigma70-ECF"/>
    <property type="match status" value="1"/>
</dbReference>
<dbReference type="RefSeq" id="WP_145079914.1">
    <property type="nucleotide sequence ID" value="NZ_CP036298.1"/>
</dbReference>
<dbReference type="GO" id="GO:0003677">
    <property type="term" value="F:DNA binding"/>
    <property type="evidence" value="ECO:0007669"/>
    <property type="project" value="UniProtKB-KW"/>
</dbReference>
<dbReference type="GO" id="GO:0016987">
    <property type="term" value="F:sigma factor activity"/>
    <property type="evidence" value="ECO:0007669"/>
    <property type="project" value="UniProtKB-KW"/>
</dbReference>
<dbReference type="InterPro" id="IPR007627">
    <property type="entry name" value="RNA_pol_sigma70_r2"/>
</dbReference>
<keyword evidence="2" id="KW-0731">Sigma factor</keyword>
<dbReference type="Gene3D" id="1.10.1740.10">
    <property type="match status" value="1"/>
</dbReference>
<evidence type="ECO:0000256" key="4">
    <source>
        <dbReference type="ARBA" id="ARBA00023163"/>
    </source>
</evidence>
<dbReference type="PANTHER" id="PTHR43133:SF8">
    <property type="entry name" value="RNA POLYMERASE SIGMA FACTOR HI_1459-RELATED"/>
    <property type="match status" value="1"/>
</dbReference>